<evidence type="ECO:0000259" key="3">
    <source>
        <dbReference type="PROSITE" id="PS50921"/>
    </source>
</evidence>
<feature type="compositionally biased region" description="Basic and acidic residues" evidence="2">
    <location>
        <begin position="99"/>
        <end position="114"/>
    </location>
</feature>
<dbReference type="SMART" id="SM01012">
    <property type="entry name" value="ANTAR"/>
    <property type="match status" value="1"/>
</dbReference>
<dbReference type="RefSeq" id="WP_259624970.1">
    <property type="nucleotide sequence ID" value="NZ_JANYMP010000010.1"/>
</dbReference>
<dbReference type="SUPFAM" id="SSF81606">
    <property type="entry name" value="PP2C-like"/>
    <property type="match status" value="1"/>
</dbReference>
<dbReference type="InterPro" id="IPR005561">
    <property type="entry name" value="ANTAR"/>
</dbReference>
<keyword evidence="5" id="KW-1185">Reference proteome</keyword>
<evidence type="ECO:0000313" key="5">
    <source>
        <dbReference type="Proteomes" id="UP001141259"/>
    </source>
</evidence>
<dbReference type="Proteomes" id="UP001141259">
    <property type="component" value="Unassembled WGS sequence"/>
</dbReference>
<evidence type="ECO:0000256" key="1">
    <source>
        <dbReference type="ARBA" id="ARBA00022801"/>
    </source>
</evidence>
<dbReference type="Gene3D" id="3.30.450.20">
    <property type="entry name" value="PAS domain"/>
    <property type="match status" value="1"/>
</dbReference>
<dbReference type="GO" id="GO:0016791">
    <property type="term" value="F:phosphatase activity"/>
    <property type="evidence" value="ECO:0007669"/>
    <property type="project" value="TreeGrafter"/>
</dbReference>
<dbReference type="PANTHER" id="PTHR43156:SF2">
    <property type="entry name" value="STAGE II SPORULATION PROTEIN E"/>
    <property type="match status" value="1"/>
</dbReference>
<dbReference type="Pfam" id="PF03861">
    <property type="entry name" value="ANTAR"/>
    <property type="match status" value="1"/>
</dbReference>
<protein>
    <submittedName>
        <fullName evidence="4">SpoIIE family protein phosphatase</fullName>
    </submittedName>
</protein>
<dbReference type="SUPFAM" id="SSF55781">
    <property type="entry name" value="GAF domain-like"/>
    <property type="match status" value="1"/>
</dbReference>
<dbReference type="SUPFAM" id="SSF55785">
    <property type="entry name" value="PYP-like sensor domain (PAS domain)"/>
    <property type="match status" value="1"/>
</dbReference>
<evidence type="ECO:0000256" key="2">
    <source>
        <dbReference type="SAM" id="MobiDB-lite"/>
    </source>
</evidence>
<accession>A0A9X2VNP7</accession>
<feature type="region of interest" description="Disordered" evidence="2">
    <location>
        <begin position="99"/>
        <end position="130"/>
    </location>
</feature>
<name>A0A9X2VNP7_9PSEU</name>
<dbReference type="PROSITE" id="PS50921">
    <property type="entry name" value="ANTAR"/>
    <property type="match status" value="1"/>
</dbReference>
<sequence>MDIREDPADGRVARVSEASALRRMAATVERLSAELRRTRAAADGRAVVELARGVLVERLRCGPAQAARQLAALAERAGVAELELAADIVGRAAQDRLADAAGDGRGDGAERRPDTAGAAAGEGRRVVGGDGRVASAGEETWSASVRLRVAESAVLGAGDCQAVAEAVLGHALGPLGAVAVAVWAVGADSSLSLAGAAGFAVGEAGRWRYVPPGVPTAARRALTERGTVRIEDLAGAGLVSIGDRHLPGGRVVALAAAGGRVLGVLEICWPGPPPRRPPSVVRQVEALAELCAHAVESDALAGPAPHGPSLVELVDLADGLLDPALVLLPETAGDGRVVDFRLHHLNAHFKDLAGRSRASLTGARLLEAYPLAATGGGLFDAVERVHATGEPFRAERMALTVQVDDVPLTVTASAGLSRHGDRVLLVWRPLDETALLADLLQHAQRLGRIGGFEEDVTKGLVTWNSSLYALHGLATPVPLAELPAHAHPDDAAALHGFLRTVLHHRKPASTAFRLRRPDEITRHIRVIAEPVLDPDGRLVAVRGAYQDASAQHWTEVALSATRDQLAHSERLAAEQNRLALQLQQAIMPPAQRTVDAFDLRISVRYRPAEIEHLVGGDWYDAAVLPSERVLVSVGDITGHGIKSATGMVVLRNALRGLAATGAGPGQLLTWLNLVAHHLADHLFATAVCGLYDPDTRVLRWARAGHLPPVLVRGGRASTLPMLRGVMLGALAEAEYEEGRVELRPGDTLLLYTDGLVERRNVDLDDCVRWLVTASEAFTGSLERRLDDLLARSESDTDDDACIVGLHLG</sequence>
<dbReference type="Gene3D" id="3.60.40.10">
    <property type="entry name" value="PPM-type phosphatase domain"/>
    <property type="match status" value="1"/>
</dbReference>
<comment type="caution">
    <text evidence="4">The sequence shown here is derived from an EMBL/GenBank/DDBJ whole genome shotgun (WGS) entry which is preliminary data.</text>
</comment>
<keyword evidence="1" id="KW-0378">Hydrolase</keyword>
<dbReference type="InterPro" id="IPR001932">
    <property type="entry name" value="PPM-type_phosphatase-like_dom"/>
</dbReference>
<dbReference type="SMART" id="SM00331">
    <property type="entry name" value="PP2C_SIG"/>
    <property type="match status" value="1"/>
</dbReference>
<dbReference type="InterPro" id="IPR052016">
    <property type="entry name" value="Bact_Sigma-Reg"/>
</dbReference>
<dbReference type="PANTHER" id="PTHR43156">
    <property type="entry name" value="STAGE II SPORULATION PROTEIN E-RELATED"/>
    <property type="match status" value="1"/>
</dbReference>
<evidence type="ECO:0000313" key="4">
    <source>
        <dbReference type="EMBL" id="MCS7479469.1"/>
    </source>
</evidence>
<dbReference type="InterPro" id="IPR035965">
    <property type="entry name" value="PAS-like_dom_sf"/>
</dbReference>
<dbReference type="InterPro" id="IPR036457">
    <property type="entry name" value="PPM-type-like_dom_sf"/>
</dbReference>
<organism evidence="4 5">
    <name type="scientific">Umezawaea endophytica</name>
    <dbReference type="NCBI Taxonomy" id="1654476"/>
    <lineage>
        <taxon>Bacteria</taxon>
        <taxon>Bacillati</taxon>
        <taxon>Actinomycetota</taxon>
        <taxon>Actinomycetes</taxon>
        <taxon>Pseudonocardiales</taxon>
        <taxon>Pseudonocardiaceae</taxon>
        <taxon>Umezawaea</taxon>
    </lineage>
</organism>
<gene>
    <name evidence="4" type="ORF">NZH93_21630</name>
</gene>
<dbReference type="Pfam" id="PF07228">
    <property type="entry name" value="SpoIIE"/>
    <property type="match status" value="1"/>
</dbReference>
<reference evidence="4" key="1">
    <citation type="submission" date="2022-08" db="EMBL/GenBank/DDBJ databases">
        <authorList>
            <person name="Tistechok S."/>
            <person name="Samborskyy M."/>
            <person name="Roman I."/>
        </authorList>
    </citation>
    <scope>NUCLEOTIDE SEQUENCE</scope>
    <source>
        <strain evidence="4">DSM 103496</strain>
    </source>
</reference>
<proteinExistence type="predicted"/>
<feature type="domain" description="ANTAR" evidence="3">
    <location>
        <begin position="28"/>
        <end position="89"/>
    </location>
</feature>
<dbReference type="EMBL" id="JANYMP010000010">
    <property type="protein sequence ID" value="MCS7479469.1"/>
    <property type="molecule type" value="Genomic_DNA"/>
</dbReference>
<dbReference type="AlphaFoldDB" id="A0A9X2VNP7"/>
<dbReference type="GO" id="GO:0003723">
    <property type="term" value="F:RNA binding"/>
    <property type="evidence" value="ECO:0007669"/>
    <property type="project" value="InterPro"/>
</dbReference>